<keyword evidence="3" id="KW-1185">Reference proteome</keyword>
<name>A0A5B9W0L7_9BACT</name>
<dbReference type="PROSITE" id="PS00409">
    <property type="entry name" value="PROKAR_NTER_METHYL"/>
    <property type="match status" value="1"/>
</dbReference>
<evidence type="ECO:0000313" key="3">
    <source>
        <dbReference type="Proteomes" id="UP000324233"/>
    </source>
</evidence>
<organism evidence="2 3">
    <name type="scientific">Aquisphaera giovannonii</name>
    <dbReference type="NCBI Taxonomy" id="406548"/>
    <lineage>
        <taxon>Bacteria</taxon>
        <taxon>Pseudomonadati</taxon>
        <taxon>Planctomycetota</taxon>
        <taxon>Planctomycetia</taxon>
        <taxon>Isosphaerales</taxon>
        <taxon>Isosphaeraceae</taxon>
        <taxon>Aquisphaera</taxon>
    </lineage>
</organism>
<dbReference type="Gene3D" id="2.120.10.30">
    <property type="entry name" value="TolB, C-terminal domain"/>
    <property type="match status" value="1"/>
</dbReference>
<dbReference type="InterPro" id="IPR011042">
    <property type="entry name" value="6-blade_b-propeller_TolB-like"/>
</dbReference>
<proteinExistence type="predicted"/>
<dbReference type="RefSeq" id="WP_148594078.1">
    <property type="nucleotide sequence ID" value="NZ_CP042997.1"/>
</dbReference>
<protein>
    <submittedName>
        <fullName evidence="2">Translocation protein TolB</fullName>
    </submittedName>
</protein>
<reference evidence="2 3" key="1">
    <citation type="submission" date="2019-08" db="EMBL/GenBank/DDBJ databases">
        <title>Deep-cultivation of Planctomycetes and their phenomic and genomic characterization uncovers novel biology.</title>
        <authorList>
            <person name="Wiegand S."/>
            <person name="Jogler M."/>
            <person name="Boedeker C."/>
            <person name="Pinto D."/>
            <person name="Vollmers J."/>
            <person name="Rivas-Marin E."/>
            <person name="Kohn T."/>
            <person name="Peeters S.H."/>
            <person name="Heuer A."/>
            <person name="Rast P."/>
            <person name="Oberbeckmann S."/>
            <person name="Bunk B."/>
            <person name="Jeske O."/>
            <person name="Meyerdierks A."/>
            <person name="Storesund J.E."/>
            <person name="Kallscheuer N."/>
            <person name="Luecker S."/>
            <person name="Lage O.M."/>
            <person name="Pohl T."/>
            <person name="Merkel B.J."/>
            <person name="Hornburger P."/>
            <person name="Mueller R.-W."/>
            <person name="Bruemmer F."/>
            <person name="Labrenz M."/>
            <person name="Spormann A.M."/>
            <person name="Op den Camp H."/>
            <person name="Overmann J."/>
            <person name="Amann R."/>
            <person name="Jetten M.S.M."/>
            <person name="Mascher T."/>
            <person name="Medema M.H."/>
            <person name="Devos D.P."/>
            <person name="Kaster A.-K."/>
            <person name="Ovreas L."/>
            <person name="Rohde M."/>
            <person name="Galperin M.Y."/>
            <person name="Jogler C."/>
        </authorList>
    </citation>
    <scope>NUCLEOTIDE SEQUENCE [LARGE SCALE GENOMIC DNA]</scope>
    <source>
        <strain evidence="2 3">OJF2</strain>
    </source>
</reference>
<dbReference type="SUPFAM" id="SSF54523">
    <property type="entry name" value="Pili subunits"/>
    <property type="match status" value="1"/>
</dbReference>
<dbReference type="InterPro" id="IPR027558">
    <property type="entry name" value="Pre_pil_HX9DG_C"/>
</dbReference>
<dbReference type="InterPro" id="IPR045584">
    <property type="entry name" value="Pilin-like"/>
</dbReference>
<dbReference type="InterPro" id="IPR011453">
    <property type="entry name" value="DUF1559"/>
</dbReference>
<dbReference type="InterPro" id="IPR011659">
    <property type="entry name" value="WD40"/>
</dbReference>
<dbReference type="Gene3D" id="3.30.700.10">
    <property type="entry name" value="Glycoprotein, Type 4 Pilin"/>
    <property type="match status" value="1"/>
</dbReference>
<dbReference type="KEGG" id="agv:OJF2_26420"/>
<dbReference type="InterPro" id="IPR012902">
    <property type="entry name" value="N_methyl_site"/>
</dbReference>
<dbReference type="NCBIfam" id="TIGR04294">
    <property type="entry name" value="pre_pil_HX9DG"/>
    <property type="match status" value="1"/>
</dbReference>
<gene>
    <name evidence="2" type="ORF">OJF2_26420</name>
</gene>
<accession>A0A5B9W0L7</accession>
<dbReference type="AlphaFoldDB" id="A0A5B9W0L7"/>
<dbReference type="Proteomes" id="UP000324233">
    <property type="component" value="Chromosome"/>
</dbReference>
<dbReference type="EMBL" id="CP042997">
    <property type="protein sequence ID" value="QEH34108.1"/>
    <property type="molecule type" value="Genomic_DNA"/>
</dbReference>
<dbReference type="Pfam" id="PF07676">
    <property type="entry name" value="PD40"/>
    <property type="match status" value="1"/>
</dbReference>
<dbReference type="Pfam" id="PF07596">
    <property type="entry name" value="SBP_bac_10"/>
    <property type="match status" value="1"/>
</dbReference>
<dbReference type="PANTHER" id="PTHR30093">
    <property type="entry name" value="GENERAL SECRETION PATHWAY PROTEIN G"/>
    <property type="match status" value="1"/>
</dbReference>
<dbReference type="PANTHER" id="PTHR30093:SF2">
    <property type="entry name" value="TYPE II SECRETION SYSTEM PROTEIN H"/>
    <property type="match status" value="1"/>
</dbReference>
<dbReference type="SUPFAM" id="SSF82171">
    <property type="entry name" value="DPP6 N-terminal domain-like"/>
    <property type="match status" value="1"/>
</dbReference>
<evidence type="ECO:0000259" key="1">
    <source>
        <dbReference type="Pfam" id="PF07596"/>
    </source>
</evidence>
<sequence length="628" mass="66548">MKRRHGRGITLVEVLVMMGLLAVAALLMGPAMQAARAAARRASCISNLRAMGLALHNYASANNVYPPSDIRGEGRGVGGGFLLRLTPYMEQAAVYNLYNFSLEPWDATNVTSVEARLEGFLCPDNPRADNVAASELNVPVADAKATFGPAHYAANWGGGRDRWGRDFATGQGTYLGVMMTLISPDGEVKAPDGKARARCVGMADILDGTANTLAVAEKEESLGWAVGGFAASEFDVNTKPKNDEDTTLARRVYTGSPHREGIHAAFCDGSVRRVGEGINGSTWYAMMTRARGEIIPDHAAGLSSPLAAGDQTAETLERPRLAARAAEDLVKRLIAKPAGDPGEVGANTLSVRVVDLQTGEAARIIAPLSKERNACRFPAWSADGRHIDFCASGKDRMADVHVFDLSLRGGEVRLLDLGPGLMPSRSPSGGRILFQIAPGSRESPGIWMMRPDGGGRRRLGGEGRPRWSPDGHQFLIFPDEGGTFTLIDDRPDRWSGEVRVEGRSVTSVPSWAEPETIVAPLGDGAAGSGADSIALIEVSSAGKAAVRTILWKKGDGMDATPWSPVYHPGTGRCVFVGAGAGGGSGLYLLDRASPKPSRLEKAGQVPIGMTPSLSPDGRFVIFANMDQP</sequence>
<evidence type="ECO:0000313" key="2">
    <source>
        <dbReference type="EMBL" id="QEH34108.1"/>
    </source>
</evidence>
<feature type="domain" description="DUF1559" evidence="1">
    <location>
        <begin position="33"/>
        <end position="276"/>
    </location>
</feature>